<organism evidence="1">
    <name type="scientific">uncultured Caudovirales phage</name>
    <dbReference type="NCBI Taxonomy" id="2100421"/>
    <lineage>
        <taxon>Viruses</taxon>
        <taxon>Duplodnaviria</taxon>
        <taxon>Heunggongvirae</taxon>
        <taxon>Uroviricota</taxon>
        <taxon>Caudoviricetes</taxon>
        <taxon>Peduoviridae</taxon>
        <taxon>Maltschvirus</taxon>
        <taxon>Maltschvirus maltsch</taxon>
    </lineage>
</organism>
<dbReference type="EMBL" id="LR798320">
    <property type="protein sequence ID" value="CAB5223401.1"/>
    <property type="molecule type" value="Genomic_DNA"/>
</dbReference>
<protein>
    <submittedName>
        <fullName evidence="1">Uncharacterized protein</fullName>
    </submittedName>
</protein>
<name>A0A6J7WZG4_9CAUD</name>
<accession>A0A6J7WZG4</accession>
<gene>
    <name evidence="1" type="ORF">UFOVP384_43</name>
</gene>
<reference evidence="1" key="1">
    <citation type="submission" date="2020-05" db="EMBL/GenBank/DDBJ databases">
        <authorList>
            <person name="Chiriac C."/>
            <person name="Salcher M."/>
            <person name="Ghai R."/>
            <person name="Kavagutti S V."/>
        </authorList>
    </citation>
    <scope>NUCLEOTIDE SEQUENCE</scope>
</reference>
<sequence>MGRAKEIIVKVIPSKIANEFVRKNHYSGKVVPNSNLHFGCFLDNKLHGVMSYGPSINKKGTINLVENTGWNEFIELNRMAFDDYLPKYSESRCISISIKLIKKNAPHIKWIISFADGTQCGDGTIYRASGFQLVGIVDNTALRINPKTGEAIHVIQAHHLKISSEFRNWKPFEGKQLKYIYLIDKSCKITHKVLPFSAIDDMGAGMYKGKKITLQERKVINESDTVDLNSSSNLES</sequence>
<proteinExistence type="predicted"/>
<dbReference type="Pfam" id="PF25680">
    <property type="entry name" value="Mom"/>
    <property type="match status" value="1"/>
</dbReference>
<dbReference type="InterPro" id="IPR057895">
    <property type="entry name" value="Mom"/>
</dbReference>
<evidence type="ECO:0000313" key="1">
    <source>
        <dbReference type="EMBL" id="CAB5223401.1"/>
    </source>
</evidence>